<organism evidence="2 3">
    <name type="scientific">Nocardioides islandensis</name>
    <dbReference type="NCBI Taxonomy" id="433663"/>
    <lineage>
        <taxon>Bacteria</taxon>
        <taxon>Bacillati</taxon>
        <taxon>Actinomycetota</taxon>
        <taxon>Actinomycetes</taxon>
        <taxon>Propionibacteriales</taxon>
        <taxon>Nocardioidaceae</taxon>
        <taxon>Nocardioides</taxon>
    </lineage>
</organism>
<dbReference type="EMBL" id="JADKPN010000009">
    <property type="protein sequence ID" value="MBF4764455.1"/>
    <property type="molecule type" value="Genomic_DNA"/>
</dbReference>
<dbReference type="Proteomes" id="UP000640489">
    <property type="component" value="Unassembled WGS sequence"/>
</dbReference>
<evidence type="ECO:0000256" key="1">
    <source>
        <dbReference type="SAM" id="MobiDB-lite"/>
    </source>
</evidence>
<keyword evidence="3" id="KW-1185">Reference proteome</keyword>
<proteinExistence type="predicted"/>
<feature type="region of interest" description="Disordered" evidence="1">
    <location>
        <begin position="122"/>
        <end position="155"/>
    </location>
</feature>
<accession>A0A930VIB7</accession>
<name>A0A930VIB7_9ACTN</name>
<evidence type="ECO:0000313" key="3">
    <source>
        <dbReference type="Proteomes" id="UP000640489"/>
    </source>
</evidence>
<feature type="compositionally biased region" description="Polar residues" evidence="1">
    <location>
        <begin position="53"/>
        <end position="63"/>
    </location>
</feature>
<protein>
    <submittedName>
        <fullName evidence="2">Uncharacterized protein</fullName>
    </submittedName>
</protein>
<comment type="caution">
    <text evidence="2">The sequence shown here is derived from an EMBL/GenBank/DDBJ whole genome shotgun (WGS) entry which is preliminary data.</text>
</comment>
<dbReference type="RefSeq" id="WP_194707643.1">
    <property type="nucleotide sequence ID" value="NZ_JADKPN010000009.1"/>
</dbReference>
<evidence type="ECO:0000313" key="2">
    <source>
        <dbReference type="EMBL" id="MBF4764455.1"/>
    </source>
</evidence>
<feature type="region of interest" description="Disordered" evidence="1">
    <location>
        <begin position="43"/>
        <end position="67"/>
    </location>
</feature>
<reference evidence="2" key="1">
    <citation type="submission" date="2020-11" db="EMBL/GenBank/DDBJ databases">
        <title>Nocardioides sp. nov., isolated from Soil of Cynanchum wilfordii Hemsley rhizosphere.</title>
        <authorList>
            <person name="Lee J.-S."/>
            <person name="Suh M.K."/>
            <person name="Kim J.-S."/>
        </authorList>
    </citation>
    <scope>NUCLEOTIDE SEQUENCE</scope>
    <source>
        <strain evidence="2">KCTC 19275</strain>
    </source>
</reference>
<sequence>MSTWKSRAVATLTWVCVVSAGGLLVWLVVSRVGTGLAGASDLLPSPTGAGGTPTAQPSPTGTTHEIRQGSWQGEAGVVTATCTGPRIALVGAQPEEGVVEVVERGPKRLVVTFRADERGSATTVTGRCSNGRPQFSLIGTTPDQQDTESSGPEFD</sequence>
<dbReference type="AlphaFoldDB" id="A0A930VIB7"/>
<gene>
    <name evidence="2" type="ORF">ISU07_15080</name>
</gene>